<reference evidence="2 3" key="1">
    <citation type="submission" date="2019-06" db="EMBL/GenBank/DDBJ databases">
        <title>Genome of new Rhodobacteraceae sp. SM1903.</title>
        <authorList>
            <person name="Ren X."/>
        </authorList>
    </citation>
    <scope>NUCLEOTIDE SEQUENCE [LARGE SCALE GENOMIC DNA]</scope>
    <source>
        <strain evidence="2 3">SM1903</strain>
    </source>
</reference>
<comment type="caution">
    <text evidence="2">The sequence shown here is derived from an EMBL/GenBank/DDBJ whole genome shotgun (WGS) entry which is preliminary data.</text>
</comment>
<accession>A0A5C5GGB3</accession>
<sequence>MTKYFLIPTLLLLLTACDQAGFSGFGFGGGADPTGCDNPVACTASAGAVAELNGMIGPVAPGIDLLQVQQDRETIVADIRVPLTQSDLTTLGEPAFRAQAENASRVAICRSVDANVLFGAGVLLRVRPQGTDGTQFPEFTLNSCSANV</sequence>
<protein>
    <recommendedName>
        <fullName evidence="4">Lipoprotein</fullName>
    </recommendedName>
</protein>
<feature type="chain" id="PRO_5022953567" description="Lipoprotein" evidence="1">
    <location>
        <begin position="21"/>
        <end position="148"/>
    </location>
</feature>
<evidence type="ECO:0000256" key="1">
    <source>
        <dbReference type="SAM" id="SignalP"/>
    </source>
</evidence>
<gene>
    <name evidence="2" type="ORF">FHY64_07345</name>
</gene>
<keyword evidence="1" id="KW-0732">Signal</keyword>
<name>A0A5C5GGB3_9RHOB</name>
<dbReference type="RefSeq" id="WP_140193770.1">
    <property type="nucleotide sequence ID" value="NZ_CP065915.1"/>
</dbReference>
<dbReference type="EMBL" id="VFFF01000001">
    <property type="protein sequence ID" value="TNY33087.1"/>
    <property type="molecule type" value="Genomic_DNA"/>
</dbReference>
<organism evidence="2 3">
    <name type="scientific">Pelagovum pacificum</name>
    <dbReference type="NCBI Taxonomy" id="2588711"/>
    <lineage>
        <taxon>Bacteria</taxon>
        <taxon>Pseudomonadati</taxon>
        <taxon>Pseudomonadota</taxon>
        <taxon>Alphaproteobacteria</taxon>
        <taxon>Rhodobacterales</taxon>
        <taxon>Paracoccaceae</taxon>
        <taxon>Pelagovum</taxon>
    </lineage>
</organism>
<feature type="signal peptide" evidence="1">
    <location>
        <begin position="1"/>
        <end position="20"/>
    </location>
</feature>
<keyword evidence="3" id="KW-1185">Reference proteome</keyword>
<dbReference type="PROSITE" id="PS51257">
    <property type="entry name" value="PROKAR_LIPOPROTEIN"/>
    <property type="match status" value="1"/>
</dbReference>
<evidence type="ECO:0000313" key="2">
    <source>
        <dbReference type="EMBL" id="TNY33087.1"/>
    </source>
</evidence>
<dbReference type="Proteomes" id="UP000314011">
    <property type="component" value="Unassembled WGS sequence"/>
</dbReference>
<evidence type="ECO:0008006" key="4">
    <source>
        <dbReference type="Google" id="ProtNLM"/>
    </source>
</evidence>
<evidence type="ECO:0000313" key="3">
    <source>
        <dbReference type="Proteomes" id="UP000314011"/>
    </source>
</evidence>
<proteinExistence type="predicted"/>
<dbReference type="AlphaFoldDB" id="A0A5C5GGB3"/>